<gene>
    <name evidence="1" type="ORF">V5E97_18705</name>
</gene>
<dbReference type="EMBL" id="CP155447">
    <property type="protein sequence ID" value="XBH07984.1"/>
    <property type="molecule type" value="Genomic_DNA"/>
</dbReference>
<name>A0AAU7CRB9_9BACT</name>
<accession>A0AAU7CRB9</accession>
<dbReference type="InterPro" id="IPR029044">
    <property type="entry name" value="Nucleotide-diphossugar_trans"/>
</dbReference>
<organism evidence="1">
    <name type="scientific">Singulisphaera sp. Ch08</name>
    <dbReference type="NCBI Taxonomy" id="3120278"/>
    <lineage>
        <taxon>Bacteria</taxon>
        <taxon>Pseudomonadati</taxon>
        <taxon>Planctomycetota</taxon>
        <taxon>Planctomycetia</taxon>
        <taxon>Isosphaerales</taxon>
        <taxon>Isosphaeraceae</taxon>
        <taxon>Singulisphaera</taxon>
    </lineage>
</organism>
<dbReference type="RefSeq" id="WP_406700822.1">
    <property type="nucleotide sequence ID" value="NZ_CP155447.1"/>
</dbReference>
<sequence>MVSHPLPAGLPNTGNEGSYQQTLFGPPGPVAVLDGVLLAVLRRWEGDAPLFGRFTHDDMAGWWDDAFGRHFYDMAFTYNASLAFQAAGLGAACYAVVADVAHESVGTPNRAWQEAATLFVSRYGGAKPVRV</sequence>
<dbReference type="Gene3D" id="3.90.550.10">
    <property type="entry name" value="Spore Coat Polysaccharide Biosynthesis Protein SpsA, Chain A"/>
    <property type="match status" value="1"/>
</dbReference>
<reference evidence="1" key="1">
    <citation type="submission" date="2024-05" db="EMBL/GenBank/DDBJ databases">
        <title>Planctomycetes of the genus Singulisphaera possess chitinolytic capabilities.</title>
        <authorList>
            <person name="Ivanova A."/>
        </authorList>
    </citation>
    <scope>NUCLEOTIDE SEQUENCE</scope>
    <source>
        <strain evidence="1">Ch08T</strain>
    </source>
</reference>
<evidence type="ECO:0000313" key="1">
    <source>
        <dbReference type="EMBL" id="XBH07984.1"/>
    </source>
</evidence>
<dbReference type="AlphaFoldDB" id="A0AAU7CRB9"/>
<proteinExistence type="predicted"/>
<protein>
    <submittedName>
        <fullName evidence="1">Uncharacterized protein</fullName>
    </submittedName>
</protein>